<evidence type="ECO:0000256" key="5">
    <source>
        <dbReference type="ARBA" id="ARBA00022857"/>
    </source>
</evidence>
<keyword evidence="5" id="KW-0521">NADP</keyword>
<keyword evidence="4" id="KW-0288">FMN</keyword>
<dbReference type="GO" id="GO:0005829">
    <property type="term" value="C:cytosol"/>
    <property type="evidence" value="ECO:0007669"/>
    <property type="project" value="TreeGrafter"/>
</dbReference>
<dbReference type="InterPro" id="IPR000415">
    <property type="entry name" value="Nitroreductase-like"/>
</dbReference>
<dbReference type="InterPro" id="IPR029479">
    <property type="entry name" value="Nitroreductase"/>
</dbReference>
<keyword evidence="6" id="KW-0560">Oxidoreductase</keyword>
<dbReference type="RefSeq" id="WP_060918190.1">
    <property type="nucleotide sequence ID" value="NZ_KQ960087.1"/>
</dbReference>
<comment type="cofactor">
    <cofactor evidence="1">
        <name>FMN</name>
        <dbReference type="ChEBI" id="CHEBI:58210"/>
    </cofactor>
</comment>
<dbReference type="Gene3D" id="3.40.109.10">
    <property type="entry name" value="NADH Oxidase"/>
    <property type="match status" value="1"/>
</dbReference>
<dbReference type="CDD" id="cd02149">
    <property type="entry name" value="NfsB-like"/>
    <property type="match status" value="1"/>
</dbReference>
<evidence type="ECO:0000256" key="6">
    <source>
        <dbReference type="ARBA" id="ARBA00023002"/>
    </source>
</evidence>
<dbReference type="PATRIC" id="fig|157687.3.peg.1532"/>
<evidence type="ECO:0000256" key="2">
    <source>
        <dbReference type="ARBA" id="ARBA00007118"/>
    </source>
</evidence>
<protein>
    <submittedName>
        <fullName evidence="9">Nitroreductase family protein</fullName>
    </submittedName>
</protein>
<comment type="caution">
    <text evidence="9">The sequence shown here is derived from an EMBL/GenBank/DDBJ whole genome shotgun (WGS) entry which is preliminary data.</text>
</comment>
<organism evidence="9 10">
    <name type="scientific">Leptotrichia wadei</name>
    <dbReference type="NCBI Taxonomy" id="157687"/>
    <lineage>
        <taxon>Bacteria</taxon>
        <taxon>Fusobacteriati</taxon>
        <taxon>Fusobacteriota</taxon>
        <taxon>Fusobacteriia</taxon>
        <taxon>Fusobacteriales</taxon>
        <taxon>Leptotrichiaceae</taxon>
        <taxon>Leptotrichia</taxon>
    </lineage>
</organism>
<keyword evidence="3" id="KW-0285">Flavoprotein</keyword>
<dbReference type="Proteomes" id="UP000070483">
    <property type="component" value="Unassembled WGS sequence"/>
</dbReference>
<dbReference type="PANTHER" id="PTHR23026:SF125">
    <property type="entry name" value="OXYGEN-INSENSITIVE NAD(P)H NITROREDUCTASE"/>
    <property type="match status" value="1"/>
</dbReference>
<dbReference type="InterPro" id="IPR033878">
    <property type="entry name" value="NfsB-like"/>
</dbReference>
<evidence type="ECO:0000256" key="3">
    <source>
        <dbReference type="ARBA" id="ARBA00022630"/>
    </source>
</evidence>
<evidence type="ECO:0000313" key="10">
    <source>
        <dbReference type="Proteomes" id="UP000070483"/>
    </source>
</evidence>
<dbReference type="InterPro" id="IPR050627">
    <property type="entry name" value="Nitroreductase/BluB"/>
</dbReference>
<dbReference type="SUPFAM" id="SSF55469">
    <property type="entry name" value="FMN-dependent nitroreductase-like"/>
    <property type="match status" value="1"/>
</dbReference>
<keyword evidence="7" id="KW-0520">NAD</keyword>
<comment type="similarity">
    <text evidence="2">Belongs to the nitroreductase family.</text>
</comment>
<feature type="domain" description="Nitroreductase" evidence="8">
    <location>
        <begin position="18"/>
        <end position="203"/>
    </location>
</feature>
<accession>A0A134A7A6</accession>
<evidence type="ECO:0000313" key="9">
    <source>
        <dbReference type="EMBL" id="KXB63592.1"/>
    </source>
</evidence>
<dbReference type="Pfam" id="PF00881">
    <property type="entry name" value="Nitroreductase"/>
    <property type="match status" value="1"/>
</dbReference>
<dbReference type="GO" id="GO:0046256">
    <property type="term" value="P:2,4,6-trinitrotoluene catabolic process"/>
    <property type="evidence" value="ECO:0007669"/>
    <property type="project" value="TreeGrafter"/>
</dbReference>
<name>A0A134A7A6_9FUSO</name>
<keyword evidence="10" id="KW-1185">Reference proteome</keyword>
<evidence type="ECO:0000259" key="8">
    <source>
        <dbReference type="Pfam" id="PF00881"/>
    </source>
</evidence>
<evidence type="ECO:0000256" key="1">
    <source>
        <dbReference type="ARBA" id="ARBA00001917"/>
    </source>
</evidence>
<gene>
    <name evidence="9" type="ORF">HMPREF3180_01539</name>
</gene>
<dbReference type="OrthoDB" id="9812105at2"/>
<dbReference type="AlphaFoldDB" id="A0A134A7A6"/>
<dbReference type="PANTHER" id="PTHR23026">
    <property type="entry name" value="NADPH NITROREDUCTASE"/>
    <property type="match status" value="1"/>
</dbReference>
<proteinExistence type="inferred from homology"/>
<dbReference type="GO" id="GO:0046857">
    <property type="term" value="F:oxidoreductase activity, acting on other nitrogenous compounds as donors, with NAD or NADP as acceptor"/>
    <property type="evidence" value="ECO:0007669"/>
    <property type="project" value="TreeGrafter"/>
</dbReference>
<dbReference type="EMBL" id="LSDD01000108">
    <property type="protein sequence ID" value="KXB63592.1"/>
    <property type="molecule type" value="Genomic_DNA"/>
</dbReference>
<dbReference type="STRING" id="157687.HMPREF3180_01539"/>
<sequence>MSKDTELKRKEIIEVFNRRYACKKFSTKKRVSDEDLKTIIESARLSPSSFGLEPWKFLLLRNEKMREDFKEFSTGAINSLNGATEIVIILAKKGITADSEFFRHSYKDVKKLPDDVFEIKKNSFSMLQEENMKLLENERTLFDWASKQTYIALGNMMTVAAYLGIDSCAIEGFNKEKVEKYLSDMELLDLNEYGVSVMVSFGYRDEEQPKKIRRELKDVLEIIE</sequence>
<evidence type="ECO:0000256" key="4">
    <source>
        <dbReference type="ARBA" id="ARBA00022643"/>
    </source>
</evidence>
<reference evidence="10" key="1">
    <citation type="submission" date="2016-01" db="EMBL/GenBank/DDBJ databases">
        <authorList>
            <person name="Mitreva M."/>
            <person name="Pepin K.H."/>
            <person name="Mihindukulasuriya K.A."/>
            <person name="Fulton R."/>
            <person name="Fronick C."/>
            <person name="O'Laughlin M."/>
            <person name="Miner T."/>
            <person name="Herter B."/>
            <person name="Rosa B.A."/>
            <person name="Cordes M."/>
            <person name="Tomlinson C."/>
            <person name="Wollam A."/>
            <person name="Palsikar V.B."/>
            <person name="Mardis E.R."/>
            <person name="Wilson R.K."/>
        </authorList>
    </citation>
    <scope>NUCLEOTIDE SEQUENCE [LARGE SCALE GENOMIC DNA]</scope>
    <source>
        <strain evidence="10">KA00185</strain>
    </source>
</reference>
<evidence type="ECO:0000256" key="7">
    <source>
        <dbReference type="ARBA" id="ARBA00023027"/>
    </source>
</evidence>